<keyword evidence="2 7" id="KW-0963">Cytoplasm</keyword>
<dbReference type="PIRSF" id="PIRSF038038">
    <property type="entry name" value="SMN_Gemin2"/>
    <property type="match status" value="1"/>
</dbReference>
<keyword evidence="4 7" id="KW-0508">mRNA splicing</keyword>
<dbReference type="GO" id="GO:0032797">
    <property type="term" value="C:SMN complex"/>
    <property type="evidence" value="ECO:0007669"/>
    <property type="project" value="UniProtKB-UniRule"/>
</dbReference>
<comment type="subunit">
    <text evidence="7">Part of the core SMN complex.</text>
</comment>
<dbReference type="GO" id="GO:0005681">
    <property type="term" value="C:spliceosomal complex"/>
    <property type="evidence" value="ECO:0007669"/>
    <property type="project" value="UniProtKB-UniRule"/>
</dbReference>
<dbReference type="OrthoDB" id="428895at2759"/>
<sequence length="251" mass="28638">MADGDKRFVDLGQGWDINSVDVDAVPTNAMEYLKQVIVGRRRAPAVVAVKLEPSEIRPPTKVITEQEPCVFNCEFLPSKGWRNSRLEMFKKYHKQVENLKEKSAEAPTSFDWPVMGKSEAWKEILFSKPTAGVVVREDGEAKYPSHKGTPPLVSILRQMHVGQVNYLIEVLEECYLKDGYSRALFEWLFAALLFSSKPLHGETCNSLRQIAKQIRVVRSTLGESDKGMIHELTYMLVIIAEYFNQKDLMDR</sequence>
<evidence type="ECO:0000256" key="1">
    <source>
        <dbReference type="ARBA" id="ARBA00004496"/>
    </source>
</evidence>
<evidence type="ECO:0000256" key="7">
    <source>
        <dbReference type="PIRNR" id="PIRNR038038"/>
    </source>
</evidence>
<protein>
    <recommendedName>
        <fullName evidence="6 7">Gem-associated protein 2</fullName>
    </recommendedName>
</protein>
<dbReference type="STRING" id="34508.A0A4U5N6L8"/>
<dbReference type="AlphaFoldDB" id="A0A4U5N6L8"/>
<reference evidence="8 9" key="2">
    <citation type="journal article" date="2019" name="G3 (Bethesda)">
        <title>Hybrid Assembly of the Genome of the Entomopathogenic Nematode Steinernema carpocapsae Identifies the X-Chromosome.</title>
        <authorList>
            <person name="Serra L."/>
            <person name="Macchietto M."/>
            <person name="Macias-Munoz A."/>
            <person name="McGill C.J."/>
            <person name="Rodriguez I.M."/>
            <person name="Rodriguez B."/>
            <person name="Murad R."/>
            <person name="Mortazavi A."/>
        </authorList>
    </citation>
    <scope>NUCLEOTIDE SEQUENCE [LARGE SCALE GENOMIC DNA]</scope>
    <source>
        <strain evidence="8 9">ALL</strain>
    </source>
</reference>
<evidence type="ECO:0000256" key="4">
    <source>
        <dbReference type="ARBA" id="ARBA00023187"/>
    </source>
</evidence>
<evidence type="ECO:0000313" key="8">
    <source>
        <dbReference type="EMBL" id="TKR78178.1"/>
    </source>
</evidence>
<dbReference type="Proteomes" id="UP000298663">
    <property type="component" value="Unassembled WGS sequence"/>
</dbReference>
<dbReference type="PANTHER" id="PTHR12794:SF0">
    <property type="entry name" value="GEM-ASSOCIATED PROTEIN 2"/>
    <property type="match status" value="1"/>
</dbReference>
<dbReference type="Gene3D" id="1.20.58.1070">
    <property type="match status" value="1"/>
</dbReference>
<comment type="function">
    <text evidence="7">The SMN complex catalyzes the assembly of small nuclear ribonucleoproteins (snRNPs), the building blocks of the spliceosome, and thereby plays an important role in the splicing of cellular pre-mRNAs.</text>
</comment>
<comment type="similarity">
    <text evidence="5 7">Belongs to the gemin-2 family.</text>
</comment>
<name>A0A4U5N6L8_STECR</name>
<dbReference type="PANTHER" id="PTHR12794">
    <property type="entry name" value="GEMIN2"/>
    <property type="match status" value="1"/>
</dbReference>
<reference evidence="8 9" key="1">
    <citation type="journal article" date="2015" name="Genome Biol.">
        <title>Comparative genomics of Steinernema reveals deeply conserved gene regulatory networks.</title>
        <authorList>
            <person name="Dillman A.R."/>
            <person name="Macchietto M."/>
            <person name="Porter C.F."/>
            <person name="Rogers A."/>
            <person name="Williams B."/>
            <person name="Antoshechkin I."/>
            <person name="Lee M.M."/>
            <person name="Goodwin Z."/>
            <person name="Lu X."/>
            <person name="Lewis E.E."/>
            <person name="Goodrich-Blair H."/>
            <person name="Stock S.P."/>
            <person name="Adams B.J."/>
            <person name="Sternberg P.W."/>
            <person name="Mortazavi A."/>
        </authorList>
    </citation>
    <scope>NUCLEOTIDE SEQUENCE [LARGE SCALE GENOMIC DNA]</scope>
    <source>
        <strain evidence="8 9">ALL</strain>
    </source>
</reference>
<comment type="caution">
    <text evidence="8">The sequence shown here is derived from an EMBL/GenBank/DDBJ whole genome shotgun (WGS) entry which is preliminary data.</text>
</comment>
<accession>A0A4U5N6L8</accession>
<dbReference type="GO" id="GO:0000387">
    <property type="term" value="P:spliceosomal snRNP assembly"/>
    <property type="evidence" value="ECO:0007669"/>
    <property type="project" value="UniProtKB-UniRule"/>
</dbReference>
<keyword evidence="9" id="KW-1185">Reference proteome</keyword>
<dbReference type="InterPro" id="IPR017364">
    <property type="entry name" value="GEMIN2"/>
</dbReference>
<evidence type="ECO:0000256" key="2">
    <source>
        <dbReference type="ARBA" id="ARBA00022490"/>
    </source>
</evidence>
<gene>
    <name evidence="8" type="ORF">L596_019030</name>
</gene>
<organism evidence="8 9">
    <name type="scientific">Steinernema carpocapsae</name>
    <name type="common">Entomopathogenic nematode</name>
    <dbReference type="NCBI Taxonomy" id="34508"/>
    <lineage>
        <taxon>Eukaryota</taxon>
        <taxon>Metazoa</taxon>
        <taxon>Ecdysozoa</taxon>
        <taxon>Nematoda</taxon>
        <taxon>Chromadorea</taxon>
        <taxon>Rhabditida</taxon>
        <taxon>Tylenchina</taxon>
        <taxon>Panagrolaimomorpha</taxon>
        <taxon>Strongyloidoidea</taxon>
        <taxon>Steinernematidae</taxon>
        <taxon>Steinernema</taxon>
    </lineage>
</organism>
<evidence type="ECO:0000256" key="5">
    <source>
        <dbReference type="ARBA" id="ARBA00025758"/>
    </source>
</evidence>
<dbReference type="Pfam" id="PF04938">
    <property type="entry name" value="SIP1"/>
    <property type="match status" value="1"/>
</dbReference>
<evidence type="ECO:0000313" key="9">
    <source>
        <dbReference type="Proteomes" id="UP000298663"/>
    </source>
</evidence>
<dbReference type="EMBL" id="AZBU02000005">
    <property type="protein sequence ID" value="TKR78178.1"/>
    <property type="molecule type" value="Genomic_DNA"/>
</dbReference>
<comment type="subcellular location">
    <subcellularLocation>
        <location evidence="1">Cytoplasm</location>
    </subcellularLocation>
</comment>
<dbReference type="GO" id="GO:0000245">
    <property type="term" value="P:spliceosomal complex assembly"/>
    <property type="evidence" value="ECO:0007669"/>
    <property type="project" value="UniProtKB-UniRule"/>
</dbReference>
<keyword evidence="3 7" id="KW-0507">mRNA processing</keyword>
<evidence type="ECO:0000256" key="3">
    <source>
        <dbReference type="ARBA" id="ARBA00022664"/>
    </source>
</evidence>
<proteinExistence type="inferred from homology"/>
<dbReference type="InterPro" id="IPR035426">
    <property type="entry name" value="Gemin2/Brr1"/>
</dbReference>
<evidence type="ECO:0000256" key="6">
    <source>
        <dbReference type="ARBA" id="ARBA00047179"/>
    </source>
</evidence>